<dbReference type="Proteomes" id="UP001317516">
    <property type="component" value="Chromosome"/>
</dbReference>
<dbReference type="EMBL" id="AP027071">
    <property type="protein sequence ID" value="BDU63317.1"/>
    <property type="molecule type" value="Genomic_DNA"/>
</dbReference>
<gene>
    <name evidence="1" type="ORF">BOFE_00050</name>
    <name evidence="2" type="ORF">BOFE_08480</name>
    <name evidence="3" type="ORF">BOFE_08570</name>
</gene>
<protein>
    <submittedName>
        <fullName evidence="2">Uncharacterized protein</fullName>
    </submittedName>
</protein>
<keyword evidence="3" id="KW-0614">Plasmid</keyword>
<sequence length="48" mass="5689">MYEVIDEIFSKKMLDIPYLNIPLTTRDEILTIVTIVMKYKLLSLLRNS</sequence>
<dbReference type="Proteomes" id="UP001317516">
    <property type="component" value="Plasmid p100"/>
</dbReference>
<reference evidence="2 4" key="1">
    <citation type="submission" date="2022-11" db="EMBL/GenBank/DDBJ databases">
        <title>Genome sequence of clinical isolate of the human pathogenic Borrelia fainii.</title>
        <authorList>
            <person name="Itokawa K."/>
            <person name="Sato K."/>
            <person name="Qiu Y."/>
        </authorList>
    </citation>
    <scope>NUCLEOTIDE SEQUENCE [LARGE SCALE GENOMIC DNA]</scope>
    <source>
        <strain evidence="2 4">Qtaro</strain>
        <plasmid evidence="3 4">p100</plasmid>
    </source>
</reference>
<evidence type="ECO:0000313" key="1">
    <source>
        <dbReference type="EMBL" id="BDU62465.1"/>
    </source>
</evidence>
<accession>A0ABN6USE5</accession>
<evidence type="ECO:0000313" key="2">
    <source>
        <dbReference type="EMBL" id="BDU63308.1"/>
    </source>
</evidence>
<evidence type="ECO:0000313" key="3">
    <source>
        <dbReference type="EMBL" id="BDU63317.1"/>
    </source>
</evidence>
<dbReference type="EMBL" id="AP027070">
    <property type="protein sequence ID" value="BDU62465.1"/>
    <property type="molecule type" value="Genomic_DNA"/>
</dbReference>
<evidence type="ECO:0000313" key="4">
    <source>
        <dbReference type="Proteomes" id="UP001317516"/>
    </source>
</evidence>
<name>A0ABN6USE5_9SPIR</name>
<dbReference type="EMBL" id="AP027070">
    <property type="protein sequence ID" value="BDU63308.1"/>
    <property type="molecule type" value="Genomic_DNA"/>
</dbReference>
<keyword evidence="4" id="KW-1185">Reference proteome</keyword>
<proteinExistence type="predicted"/>
<organism evidence="2 4">
    <name type="scientific">Candidatus Borrelia fainii</name>
    <dbReference type="NCBI Taxonomy" id="2518322"/>
    <lineage>
        <taxon>Bacteria</taxon>
        <taxon>Pseudomonadati</taxon>
        <taxon>Spirochaetota</taxon>
        <taxon>Spirochaetia</taxon>
        <taxon>Spirochaetales</taxon>
        <taxon>Borreliaceae</taxon>
        <taxon>Borrelia</taxon>
    </lineage>
</organism>
<dbReference type="RefSeq" id="WP_281860617.1">
    <property type="nucleotide sequence ID" value="NZ_AP027070.1"/>
</dbReference>
<geneLocation type="plasmid" evidence="3 4">
    <name>p100</name>
</geneLocation>